<reference evidence="6" key="1">
    <citation type="submission" date="2022-01" db="EMBL/GenBank/DDBJ databases">
        <authorList>
            <person name="King R."/>
        </authorList>
    </citation>
    <scope>NUCLEOTIDE SEQUENCE</scope>
</reference>
<comment type="similarity">
    <text evidence="1">Belongs to the cytospin-A family.</text>
</comment>
<dbReference type="PANTHER" id="PTHR23167">
    <property type="entry name" value="CALPONIN HOMOLOGY DOMAIN-CONTAINING PROTEIN DDB_G0272472-RELATED"/>
    <property type="match status" value="1"/>
</dbReference>
<dbReference type="PROSITE" id="PS50021">
    <property type="entry name" value="CH"/>
    <property type="match status" value="1"/>
</dbReference>
<evidence type="ECO:0000313" key="6">
    <source>
        <dbReference type="EMBL" id="CAG9808483.1"/>
    </source>
</evidence>
<keyword evidence="7" id="KW-1185">Reference proteome</keyword>
<evidence type="ECO:0000256" key="4">
    <source>
        <dbReference type="SAM" id="MobiDB-lite"/>
    </source>
</evidence>
<dbReference type="EMBL" id="OU895879">
    <property type="protein sequence ID" value="CAG9808483.1"/>
    <property type="molecule type" value="Genomic_DNA"/>
</dbReference>
<dbReference type="InterPro" id="IPR001715">
    <property type="entry name" value="CH_dom"/>
</dbReference>
<evidence type="ECO:0000313" key="7">
    <source>
        <dbReference type="Proteomes" id="UP001153620"/>
    </source>
</evidence>
<feature type="region of interest" description="Disordered" evidence="4">
    <location>
        <begin position="1196"/>
        <end position="1231"/>
    </location>
</feature>
<proteinExistence type="inferred from homology"/>
<feature type="coiled-coil region" evidence="3">
    <location>
        <begin position="83"/>
        <end position="110"/>
    </location>
</feature>
<dbReference type="SUPFAM" id="SSF47576">
    <property type="entry name" value="Calponin-homology domain, CH-domain"/>
    <property type="match status" value="1"/>
</dbReference>
<evidence type="ECO:0000256" key="2">
    <source>
        <dbReference type="ARBA" id="ARBA00023054"/>
    </source>
</evidence>
<dbReference type="PANTHER" id="PTHR23167:SF69">
    <property type="entry name" value="FI18193P1"/>
    <property type="match status" value="1"/>
</dbReference>
<reference evidence="6" key="2">
    <citation type="submission" date="2022-10" db="EMBL/GenBank/DDBJ databases">
        <authorList>
            <consortium name="ENA_rothamsted_submissions"/>
            <consortium name="culmorum"/>
            <person name="King R."/>
        </authorList>
    </citation>
    <scope>NUCLEOTIDE SEQUENCE</scope>
</reference>
<feature type="region of interest" description="Disordered" evidence="4">
    <location>
        <begin position="57"/>
        <end position="77"/>
    </location>
</feature>
<keyword evidence="2 3" id="KW-0175">Coiled coil</keyword>
<accession>A0A9N9S3Z0</accession>
<feature type="domain" description="Calponin-homology (CH)" evidence="5">
    <location>
        <begin position="1275"/>
        <end position="1380"/>
    </location>
</feature>
<feature type="region of interest" description="Disordered" evidence="4">
    <location>
        <begin position="1096"/>
        <end position="1118"/>
    </location>
</feature>
<dbReference type="InterPro" id="IPR036872">
    <property type="entry name" value="CH_dom_sf"/>
</dbReference>
<dbReference type="InterPro" id="IPR050540">
    <property type="entry name" value="F-actin_Monoox_Mical"/>
</dbReference>
<organism evidence="6 7">
    <name type="scientific">Chironomus riparius</name>
    <dbReference type="NCBI Taxonomy" id="315576"/>
    <lineage>
        <taxon>Eukaryota</taxon>
        <taxon>Metazoa</taxon>
        <taxon>Ecdysozoa</taxon>
        <taxon>Arthropoda</taxon>
        <taxon>Hexapoda</taxon>
        <taxon>Insecta</taxon>
        <taxon>Pterygota</taxon>
        <taxon>Neoptera</taxon>
        <taxon>Endopterygota</taxon>
        <taxon>Diptera</taxon>
        <taxon>Nematocera</taxon>
        <taxon>Chironomoidea</taxon>
        <taxon>Chironomidae</taxon>
        <taxon>Chironominae</taxon>
        <taxon>Chironomus</taxon>
    </lineage>
</organism>
<sequence length="1383" mass="158264">MIKLKSLFRRGQSGSPSGSSSSKNNQSQVSPAHSVGIKNASSATSLDRAVSASAELGATRKLSKSHKQSSKDKLNDLLRVSSKEKLIDEKKELKKQHKLQQKQQQQMQQVAQQTTNVHLPTVVASSGHLSNSQHSGRSNPKDFDVVTFEEVQDIRHKQTMQELHQLQQENASLEIKIKELTTSHNELLLLRKDIQKLQQTNEINNSKLNQLEDENESLRMRLRNVVQSPLSDAEKQQMIEDTRHHNSAPASISMTLPNFGPNTEMDGSCVTTPDWDKQSSSSEVSVACLQDKIIQMEETHHSTNEELQATLQELADLQNQVLELQNDNERLSDEKDVIFQSLCRQTEKLEDTRTQVETLQKLLLRESNHQDTASSEREQKLMDLLKNAQEERESLMIKLEELNSELNDKNQSLETFQLENSRLKERISVLESTIDATTADRKEIERQLSASKEEASSTKIEVTRLTTLLENARSKIDELEQDRALGEKSDLGELLDIARKEKDYLEIEITSLQEQLSKSQNETQKLRDQLAGITEECKVTRNNAKCALSDLEYKYEQLKQEKLKIQSDYQILVDTTNELQVQSKCHMEDKAQLENLLSETQRHLVDTERQLADNNEKLDCEVRARKLENEEWEQFQQDLLVSVRVANDFKTEAQLAHEQMALDNKLLRDKIRGMETQIEKLNKLKSLDDEIHPVKLTHAPYNETIERQETTMQEKDGSSNDEVQFEINRMRNSLNALTLKNFMFDVKNESEEEIIRMEVKEIEVTEELAKPPLRQASSKHRQESNRTYSGLINQDDILKALMESQEEINDAENSVKQKQKVKFAEEDEIDGRPKALKDSSRESDEVAIINELPWQKKHRGHKTVTPYFKPKNKIKALSNENVSEVPKPIEFQPIERNRSSENIPKQLVRPVPILFSSKSYQELPTKFEPFDNFRTKSSDDLLLDDIDGIRKITESKTHKLLRMRSCSNNSLDRSSDQIIYENFNYEVPLSADQVMMRTKKKPLPQPRLSADVNELKKRTSKTVVYVLDKQKDEFVLQPSEIDDAYENVLVQNNVDAYHDSDFFNSLLSSRDDLVTSSNESQQSILTTVQQEMAQRRKQKSNGNPVVVKNGTAPNNNGIVANTTFMTRQDSRLSVKSLIESIENTSKQTKVSTDSQSGSNTSLNNLTAIEQQNNNNNNNITEKLSTATDHEKQQKNLNNNSITNNHNNILTTSNNVNVNGTQKSGVTNPQKTDDQFYSSILTSHNLNHKHDYVRRNSYGDISERKDPLNALVKNGGSKRNALLKWCQNKVVGYRNIDITNFSSSWNDGLALCALMHSYLPETIPYDELTPLDKRQNFSLAFASAEKVGIKTTLNINEMCQLERPDWQSIMSYVTQIYKHFESQP</sequence>
<dbReference type="Pfam" id="PF00307">
    <property type="entry name" value="CH"/>
    <property type="match status" value="1"/>
</dbReference>
<feature type="coiled-coil region" evidence="3">
    <location>
        <begin position="300"/>
        <end position="334"/>
    </location>
</feature>
<evidence type="ECO:0000259" key="5">
    <source>
        <dbReference type="PROSITE" id="PS50021"/>
    </source>
</evidence>
<dbReference type="Gene3D" id="1.10.418.10">
    <property type="entry name" value="Calponin-like domain"/>
    <property type="match status" value="1"/>
</dbReference>
<feature type="coiled-coil region" evidence="3">
    <location>
        <begin position="156"/>
        <end position="228"/>
    </location>
</feature>
<feature type="coiled-coil region" evidence="3">
    <location>
        <begin position="794"/>
        <end position="821"/>
    </location>
</feature>
<evidence type="ECO:0000256" key="1">
    <source>
        <dbReference type="ARBA" id="ARBA00009452"/>
    </source>
</evidence>
<dbReference type="FunFam" id="1.10.418.10:FF:000020">
    <property type="entry name" value="Cytospin-A isoform 1"/>
    <property type="match status" value="1"/>
</dbReference>
<feature type="coiled-coil region" evidence="3">
    <location>
        <begin position="378"/>
        <end position="617"/>
    </location>
</feature>
<feature type="compositionally biased region" description="Polar residues" evidence="4">
    <location>
        <begin position="1219"/>
        <end position="1231"/>
    </location>
</feature>
<gene>
    <name evidence="6" type="ORF">CHIRRI_LOCUS11322</name>
</gene>
<feature type="region of interest" description="Disordered" evidence="4">
    <location>
        <begin position="1"/>
        <end position="44"/>
    </location>
</feature>
<dbReference type="OrthoDB" id="10017054at2759"/>
<dbReference type="Proteomes" id="UP001153620">
    <property type="component" value="Chromosome 3"/>
</dbReference>
<feature type="compositionally biased region" description="Low complexity" evidence="4">
    <location>
        <begin position="1196"/>
        <end position="1218"/>
    </location>
</feature>
<dbReference type="CDD" id="cd21199">
    <property type="entry name" value="CH_CYTS"/>
    <property type="match status" value="1"/>
</dbReference>
<feature type="compositionally biased region" description="Low complexity" evidence="4">
    <location>
        <begin position="11"/>
        <end position="31"/>
    </location>
</feature>
<protein>
    <recommendedName>
        <fullName evidence="5">Calponin-homology (CH) domain-containing protein</fullName>
    </recommendedName>
</protein>
<name>A0A9N9S3Z0_9DIPT</name>
<dbReference type="SMART" id="SM00033">
    <property type="entry name" value="CH"/>
    <property type="match status" value="1"/>
</dbReference>
<evidence type="ECO:0000256" key="3">
    <source>
        <dbReference type="SAM" id="Coils"/>
    </source>
</evidence>